<keyword evidence="3" id="KW-1185">Reference proteome</keyword>
<dbReference type="RefSeq" id="WP_069111648.1">
    <property type="nucleotide sequence ID" value="NZ_FNUC01000003.1"/>
</dbReference>
<evidence type="ECO:0000256" key="1">
    <source>
        <dbReference type="SAM" id="MobiDB-lite"/>
    </source>
</evidence>
<proteinExistence type="predicted"/>
<sequence length="97" mass="11045">MKIENADIQHVGRPAIATLTRFSATGEGWHFDEELGGTFSQARRRSSRSRSSPVRSTEVPREVMDTARRLVQPGQRIRIVSEAAVVIENVNERRWSR</sequence>
<organism evidence="2 3">
    <name type="scientific">Jiangella alba</name>
    <dbReference type="NCBI Taxonomy" id="561176"/>
    <lineage>
        <taxon>Bacteria</taxon>
        <taxon>Bacillati</taxon>
        <taxon>Actinomycetota</taxon>
        <taxon>Actinomycetes</taxon>
        <taxon>Jiangellales</taxon>
        <taxon>Jiangellaceae</taxon>
        <taxon>Jiangella</taxon>
    </lineage>
</organism>
<accession>A0A1H5MQC3</accession>
<reference evidence="3" key="1">
    <citation type="submission" date="2016-10" db="EMBL/GenBank/DDBJ databases">
        <authorList>
            <person name="Varghese N."/>
            <person name="Submissions S."/>
        </authorList>
    </citation>
    <scope>NUCLEOTIDE SEQUENCE [LARGE SCALE GENOMIC DNA]</scope>
    <source>
        <strain evidence="3">DSM 45237</strain>
    </source>
</reference>
<dbReference type="AlphaFoldDB" id="A0A1H5MQC3"/>
<evidence type="ECO:0000313" key="2">
    <source>
        <dbReference type="EMBL" id="SEE90947.1"/>
    </source>
</evidence>
<name>A0A1H5MQC3_9ACTN</name>
<gene>
    <name evidence="2" type="ORF">SAMN04488561_3304</name>
</gene>
<dbReference type="Proteomes" id="UP000181980">
    <property type="component" value="Unassembled WGS sequence"/>
</dbReference>
<evidence type="ECO:0000313" key="3">
    <source>
        <dbReference type="Proteomes" id="UP000181980"/>
    </source>
</evidence>
<protein>
    <submittedName>
        <fullName evidence="2">Uncharacterized protein</fullName>
    </submittedName>
</protein>
<feature type="region of interest" description="Disordered" evidence="1">
    <location>
        <begin position="33"/>
        <end position="61"/>
    </location>
</feature>
<dbReference type="STRING" id="561176.SAMN04488561_3304"/>
<dbReference type="EMBL" id="FNUC01000003">
    <property type="protein sequence ID" value="SEE90947.1"/>
    <property type="molecule type" value="Genomic_DNA"/>
</dbReference>